<comment type="catalytic activity">
    <reaction evidence="13">
        <text>5-amino-6-(5-phospho-D-ribitylamino)uracil + NADP(+) = 5-amino-6-(5-phospho-D-ribosylamino)uracil + NADPH + H(+)</text>
        <dbReference type="Rhea" id="RHEA:17845"/>
        <dbReference type="ChEBI" id="CHEBI:15378"/>
        <dbReference type="ChEBI" id="CHEBI:57783"/>
        <dbReference type="ChEBI" id="CHEBI:58349"/>
        <dbReference type="ChEBI" id="CHEBI:58421"/>
        <dbReference type="ChEBI" id="CHEBI:58453"/>
        <dbReference type="EC" id="1.1.1.193"/>
    </reaction>
</comment>
<dbReference type="Pfam" id="PF00383">
    <property type="entry name" value="dCMP_cyt_deam_1"/>
    <property type="match status" value="1"/>
</dbReference>
<evidence type="ECO:0000256" key="8">
    <source>
        <dbReference type="ARBA" id="ARBA00022801"/>
    </source>
</evidence>
<name>A0A917GNW6_9GAMM</name>
<evidence type="ECO:0000259" key="17">
    <source>
        <dbReference type="PROSITE" id="PS51747"/>
    </source>
</evidence>
<dbReference type="SUPFAM" id="SSF53597">
    <property type="entry name" value="Dihydrofolate reductase-like"/>
    <property type="match status" value="1"/>
</dbReference>
<feature type="binding site" evidence="15">
    <location>
        <position position="167"/>
    </location>
    <ligand>
        <name>substrate</name>
    </ligand>
</feature>
<dbReference type="InterPro" id="IPR011549">
    <property type="entry name" value="RibD_C"/>
</dbReference>
<dbReference type="GO" id="GO:0009231">
    <property type="term" value="P:riboflavin biosynthetic process"/>
    <property type="evidence" value="ECO:0007669"/>
    <property type="project" value="UniProtKB-KW"/>
</dbReference>
<evidence type="ECO:0000256" key="9">
    <source>
        <dbReference type="ARBA" id="ARBA00022833"/>
    </source>
</evidence>
<sequence>MTSEQMMQRAVTLAQSVLSATPNPRVGCVLAHDDRIVGEGYHVRAGEAHAEVNAIRDAGDEARGATAYVTLEPCSHTGKTPPCVDALIAAGIAKVVYGSEDPNPKVAGQGLQKLREASIEVEGPVLEKQCRQINRGFIKRMTQGMPWVSCKMAMSLDGRTAMASGESKWITGADARADVQRMRASHCAVVTGVNTILSDDPGLNVREEELPEEFRALYTGRQPLRVILDSALRTPPDSRLIGLPGQTVFLTRQPHQQQKDRFAGVDVDIHELPSTPANRLDLAVAMAFLAEKYQCNEVMLEAGPTLSGAAIQAGIVDEVVIYIGPRFLGSDALPLFHLPGIQRMQDHIALHLSDMRMIGEDFCISARIKSV</sequence>
<feature type="binding site" evidence="15">
    <location>
        <position position="169"/>
    </location>
    <ligand>
        <name>NADP(+)</name>
        <dbReference type="ChEBI" id="CHEBI:58349"/>
    </ligand>
</feature>
<evidence type="ECO:0000256" key="13">
    <source>
        <dbReference type="PIRNR" id="PIRNR006769"/>
    </source>
</evidence>
<dbReference type="PANTHER" id="PTHR38011:SF7">
    <property type="entry name" value="2,5-DIAMINO-6-RIBOSYLAMINO-4(3H)-PYRIMIDINONE 5'-PHOSPHATE REDUCTASE"/>
    <property type="match status" value="1"/>
</dbReference>
<dbReference type="AlphaFoldDB" id="A0A917GNW6"/>
<keyword evidence="9 13" id="KW-0862">Zinc</keyword>
<accession>A0A917GNW6</accession>
<dbReference type="PROSITE" id="PS51747">
    <property type="entry name" value="CYT_DCMP_DEAMINASES_2"/>
    <property type="match status" value="1"/>
</dbReference>
<dbReference type="InterPro" id="IPR016192">
    <property type="entry name" value="APOBEC/CMP_deaminase_Zn-bd"/>
</dbReference>
<organism evidence="18 19">
    <name type="scientific">Pseudohongiella nitratireducens</name>
    <dbReference type="NCBI Taxonomy" id="1768907"/>
    <lineage>
        <taxon>Bacteria</taxon>
        <taxon>Pseudomonadati</taxon>
        <taxon>Pseudomonadota</taxon>
        <taxon>Gammaproteobacteria</taxon>
        <taxon>Pseudomonadales</taxon>
        <taxon>Pseudohongiellaceae</taxon>
        <taxon>Pseudohongiella</taxon>
    </lineage>
</organism>
<dbReference type="Gene3D" id="3.40.140.10">
    <property type="entry name" value="Cytidine Deaminase, domain 2"/>
    <property type="match status" value="1"/>
</dbReference>
<feature type="binding site" evidence="15">
    <location>
        <position position="153"/>
    </location>
    <ligand>
        <name>NADP(+)</name>
        <dbReference type="ChEBI" id="CHEBI:58349"/>
    </ligand>
</feature>
<dbReference type="EC" id="1.1.1.193" evidence="13"/>
<protein>
    <recommendedName>
        <fullName evidence="13">Riboflavin biosynthesis protein RibD</fullName>
    </recommendedName>
    <domain>
        <recommendedName>
            <fullName evidence="13">Diaminohydroxyphosphoribosylaminopyrimidine deaminase</fullName>
            <shortName evidence="13">DRAP deaminase</shortName>
            <ecNumber evidence="13">3.5.4.26</ecNumber>
        </recommendedName>
        <alternativeName>
            <fullName evidence="13">Riboflavin-specific deaminase</fullName>
        </alternativeName>
    </domain>
    <domain>
        <recommendedName>
            <fullName evidence="13">5-amino-6-(5-phosphoribosylamino)uracil reductase</fullName>
            <ecNumber evidence="13">1.1.1.193</ecNumber>
        </recommendedName>
        <alternativeName>
            <fullName evidence="13">HTP reductase</fullName>
        </alternativeName>
    </domain>
</protein>
<feature type="binding site" evidence="15">
    <location>
        <position position="195"/>
    </location>
    <ligand>
        <name>NADP(+)</name>
        <dbReference type="ChEBI" id="CHEBI:58349"/>
    </ligand>
</feature>
<comment type="pathway">
    <text evidence="2 13">Cofactor biosynthesis; riboflavin biosynthesis; 5-amino-6-(D-ribitylamino)uracil from GTP: step 2/4.</text>
</comment>
<keyword evidence="11 13" id="KW-0560">Oxidoreductase</keyword>
<dbReference type="Pfam" id="PF01872">
    <property type="entry name" value="RibD_C"/>
    <property type="match status" value="1"/>
</dbReference>
<evidence type="ECO:0000313" key="19">
    <source>
        <dbReference type="Proteomes" id="UP000627715"/>
    </source>
</evidence>
<feature type="binding site" evidence="16">
    <location>
        <position position="83"/>
    </location>
    <ligand>
        <name>Zn(2+)</name>
        <dbReference type="ChEBI" id="CHEBI:29105"/>
        <note>catalytic</note>
    </ligand>
</feature>
<dbReference type="InterPro" id="IPR002734">
    <property type="entry name" value="RibDG_C"/>
</dbReference>
<evidence type="ECO:0000256" key="12">
    <source>
        <dbReference type="ARBA" id="ARBA00023268"/>
    </source>
</evidence>
<proteinExistence type="inferred from homology"/>
<dbReference type="GO" id="GO:0050661">
    <property type="term" value="F:NADP binding"/>
    <property type="evidence" value="ECO:0007669"/>
    <property type="project" value="InterPro"/>
</dbReference>
<dbReference type="SUPFAM" id="SSF53927">
    <property type="entry name" value="Cytidine deaminase-like"/>
    <property type="match status" value="1"/>
</dbReference>
<feature type="binding site" evidence="16">
    <location>
        <position position="74"/>
    </location>
    <ligand>
        <name>Zn(2+)</name>
        <dbReference type="ChEBI" id="CHEBI:29105"/>
        <note>catalytic</note>
    </ligand>
</feature>
<dbReference type="EMBL" id="BMIY01000003">
    <property type="protein sequence ID" value="GGG52545.1"/>
    <property type="molecule type" value="Genomic_DNA"/>
</dbReference>
<comment type="function">
    <text evidence="1 13">Converts 2,5-diamino-6-(ribosylamino)-4(3h)-pyrimidinone 5'-phosphate into 5-amino-6-(ribosylamino)-2,4(1h,3h)-pyrimidinedione 5'-phosphate.</text>
</comment>
<evidence type="ECO:0000256" key="5">
    <source>
        <dbReference type="ARBA" id="ARBA00007417"/>
    </source>
</evidence>
<reference evidence="18" key="2">
    <citation type="submission" date="2020-09" db="EMBL/GenBank/DDBJ databases">
        <authorList>
            <person name="Sun Q."/>
            <person name="Zhou Y."/>
        </authorList>
    </citation>
    <scope>NUCLEOTIDE SEQUENCE</scope>
    <source>
        <strain evidence="18">CGMCC 1.15425</strain>
    </source>
</reference>
<feature type="binding site" evidence="15">
    <location>
        <position position="301"/>
    </location>
    <ligand>
        <name>substrate</name>
    </ligand>
</feature>
<keyword evidence="10 13" id="KW-0521">NADP</keyword>
<dbReference type="Gene3D" id="3.40.430.10">
    <property type="entry name" value="Dihydrofolate Reductase, subunit A"/>
    <property type="match status" value="1"/>
</dbReference>
<comment type="pathway">
    <text evidence="3 13">Cofactor biosynthesis; riboflavin biosynthesis; 5-amino-6-(D-ribitylamino)uracil from GTP: step 3/4.</text>
</comment>
<evidence type="ECO:0000256" key="2">
    <source>
        <dbReference type="ARBA" id="ARBA00004882"/>
    </source>
</evidence>
<feature type="binding site" evidence="15">
    <location>
        <position position="203"/>
    </location>
    <ligand>
        <name>substrate</name>
    </ligand>
</feature>
<keyword evidence="7 13" id="KW-0479">Metal-binding</keyword>
<comment type="cofactor">
    <cofactor evidence="13 16">
        <name>Zn(2+)</name>
        <dbReference type="ChEBI" id="CHEBI:29105"/>
    </cofactor>
    <text evidence="13 16">Binds 1 zinc ion.</text>
</comment>
<evidence type="ECO:0000256" key="14">
    <source>
        <dbReference type="PIRSR" id="PIRSR006769-1"/>
    </source>
</evidence>
<evidence type="ECO:0000256" key="16">
    <source>
        <dbReference type="PIRSR" id="PIRSR006769-3"/>
    </source>
</evidence>
<comment type="similarity">
    <text evidence="4 13">In the N-terminal section; belongs to the cytidine and deoxycytidylate deaminase family.</text>
</comment>
<dbReference type="PIRSF" id="PIRSF006769">
    <property type="entry name" value="RibD"/>
    <property type="match status" value="1"/>
</dbReference>
<dbReference type="PROSITE" id="PS00903">
    <property type="entry name" value="CYT_DCMP_DEAMINASES_1"/>
    <property type="match status" value="1"/>
</dbReference>
<evidence type="ECO:0000256" key="11">
    <source>
        <dbReference type="ARBA" id="ARBA00023002"/>
    </source>
</evidence>
<feature type="binding site" evidence="16">
    <location>
        <position position="49"/>
    </location>
    <ligand>
        <name>Zn(2+)</name>
        <dbReference type="ChEBI" id="CHEBI:29105"/>
        <note>catalytic</note>
    </ligand>
</feature>
<dbReference type="NCBIfam" id="TIGR00227">
    <property type="entry name" value="ribD_Cterm"/>
    <property type="match status" value="1"/>
</dbReference>
<feature type="domain" description="CMP/dCMP-type deaminase" evidence="17">
    <location>
        <begin position="1"/>
        <end position="122"/>
    </location>
</feature>
<dbReference type="Proteomes" id="UP000627715">
    <property type="component" value="Unassembled WGS sequence"/>
</dbReference>
<comment type="caution">
    <text evidence="18">The sequence shown here is derived from an EMBL/GenBank/DDBJ whole genome shotgun (WGS) entry which is preliminary data.</text>
</comment>
<keyword evidence="8 13" id="KW-0378">Hydrolase</keyword>
<dbReference type="GO" id="GO:0008703">
    <property type="term" value="F:5-amino-6-(5-phosphoribosylamino)uracil reductase activity"/>
    <property type="evidence" value="ECO:0007669"/>
    <property type="project" value="UniProtKB-EC"/>
</dbReference>
<dbReference type="InterPro" id="IPR024072">
    <property type="entry name" value="DHFR-like_dom_sf"/>
</dbReference>
<reference evidence="18" key="1">
    <citation type="journal article" date="2014" name="Int. J. Syst. Evol. Microbiol.">
        <title>Complete genome sequence of Corynebacterium casei LMG S-19264T (=DSM 44701T), isolated from a smear-ripened cheese.</title>
        <authorList>
            <consortium name="US DOE Joint Genome Institute (JGI-PGF)"/>
            <person name="Walter F."/>
            <person name="Albersmeier A."/>
            <person name="Kalinowski J."/>
            <person name="Ruckert C."/>
        </authorList>
    </citation>
    <scope>NUCLEOTIDE SEQUENCE</scope>
    <source>
        <strain evidence="18">CGMCC 1.15425</strain>
    </source>
</reference>
<comment type="catalytic activity">
    <reaction evidence="13">
        <text>2,5-diamino-6-hydroxy-4-(5-phosphoribosylamino)-pyrimidine + H2O + H(+) = 5-amino-6-(5-phospho-D-ribosylamino)uracil + NH4(+)</text>
        <dbReference type="Rhea" id="RHEA:21868"/>
        <dbReference type="ChEBI" id="CHEBI:15377"/>
        <dbReference type="ChEBI" id="CHEBI:15378"/>
        <dbReference type="ChEBI" id="CHEBI:28938"/>
        <dbReference type="ChEBI" id="CHEBI:58453"/>
        <dbReference type="ChEBI" id="CHEBI:58614"/>
        <dbReference type="EC" id="3.5.4.26"/>
    </reaction>
</comment>
<dbReference type="InterPro" id="IPR002125">
    <property type="entry name" value="CMP_dCMP_dom"/>
</dbReference>
<dbReference type="GO" id="GO:0008835">
    <property type="term" value="F:diaminohydroxyphosphoribosylaminopyrimidine deaminase activity"/>
    <property type="evidence" value="ECO:0007669"/>
    <property type="project" value="UniProtKB-EC"/>
</dbReference>
<keyword evidence="6 13" id="KW-0686">Riboflavin biosynthesis</keyword>
<feature type="binding site" evidence="15">
    <location>
        <position position="199"/>
    </location>
    <ligand>
        <name>NADP(+)</name>
        <dbReference type="ChEBI" id="CHEBI:58349"/>
    </ligand>
</feature>
<evidence type="ECO:0000256" key="15">
    <source>
        <dbReference type="PIRSR" id="PIRSR006769-2"/>
    </source>
</evidence>
<dbReference type="InterPro" id="IPR050765">
    <property type="entry name" value="Riboflavin_Biosynth_HTPR"/>
</dbReference>
<dbReference type="NCBIfam" id="TIGR00326">
    <property type="entry name" value="eubact_ribD"/>
    <property type="match status" value="1"/>
</dbReference>
<dbReference type="CDD" id="cd01284">
    <property type="entry name" value="Riboflavin_deaminase-reductase"/>
    <property type="match status" value="1"/>
</dbReference>
<dbReference type="EC" id="3.5.4.26" evidence="13"/>
<comment type="similarity">
    <text evidence="5 13">In the C-terminal section; belongs to the HTP reductase family.</text>
</comment>
<feature type="binding site" evidence="15">
    <location>
        <position position="183"/>
    </location>
    <ligand>
        <name>substrate</name>
    </ligand>
</feature>
<evidence type="ECO:0000256" key="6">
    <source>
        <dbReference type="ARBA" id="ARBA00022619"/>
    </source>
</evidence>
<dbReference type="FunFam" id="3.40.140.10:FF:000025">
    <property type="entry name" value="Riboflavin biosynthesis protein RibD"/>
    <property type="match status" value="1"/>
</dbReference>
<keyword evidence="12" id="KW-0511">Multifunctional enzyme</keyword>
<feature type="active site" description="Proton donor" evidence="14">
    <location>
        <position position="51"/>
    </location>
</feature>
<evidence type="ECO:0000313" key="18">
    <source>
        <dbReference type="EMBL" id="GGG52545.1"/>
    </source>
</evidence>
<evidence type="ECO:0000256" key="10">
    <source>
        <dbReference type="ARBA" id="ARBA00022857"/>
    </source>
</evidence>
<evidence type="ECO:0000256" key="1">
    <source>
        <dbReference type="ARBA" id="ARBA00002151"/>
    </source>
</evidence>
<evidence type="ECO:0000256" key="7">
    <source>
        <dbReference type="ARBA" id="ARBA00022723"/>
    </source>
</evidence>
<feature type="binding site" evidence="15">
    <location>
        <position position="230"/>
    </location>
    <ligand>
        <name>NADP(+)</name>
        <dbReference type="ChEBI" id="CHEBI:58349"/>
    </ligand>
</feature>
<feature type="binding site" evidence="15">
    <location>
        <position position="206"/>
    </location>
    <ligand>
        <name>substrate</name>
    </ligand>
</feature>
<feature type="binding site" evidence="15">
    <location>
        <begin position="303"/>
        <end position="309"/>
    </location>
    <ligand>
        <name>NADP(+)</name>
        <dbReference type="ChEBI" id="CHEBI:58349"/>
    </ligand>
</feature>
<keyword evidence="19" id="KW-1185">Reference proteome</keyword>
<gene>
    <name evidence="18" type="primary">ribD</name>
    <name evidence="18" type="ORF">GCM10011403_07110</name>
</gene>
<dbReference type="InterPro" id="IPR004794">
    <property type="entry name" value="Eubact_RibD"/>
</dbReference>
<dbReference type="InterPro" id="IPR016193">
    <property type="entry name" value="Cytidine_deaminase-like"/>
</dbReference>
<dbReference type="GO" id="GO:0008270">
    <property type="term" value="F:zinc ion binding"/>
    <property type="evidence" value="ECO:0007669"/>
    <property type="project" value="InterPro"/>
</dbReference>
<evidence type="ECO:0000256" key="3">
    <source>
        <dbReference type="ARBA" id="ARBA00004910"/>
    </source>
</evidence>
<dbReference type="PANTHER" id="PTHR38011">
    <property type="entry name" value="DIHYDROFOLATE REDUCTASE FAMILY PROTEIN (AFU_ORTHOLOGUE AFUA_8G06820)"/>
    <property type="match status" value="1"/>
</dbReference>
<evidence type="ECO:0000256" key="4">
    <source>
        <dbReference type="ARBA" id="ARBA00005259"/>
    </source>
</evidence>